<comment type="caution">
    <text evidence="2">The sequence shown here is derived from an EMBL/GenBank/DDBJ whole genome shotgun (WGS) entry which is preliminary data.</text>
</comment>
<evidence type="ECO:0000313" key="2">
    <source>
        <dbReference type="EMBL" id="MBW4661155.1"/>
    </source>
</evidence>
<sequence>MHLYAQTNIQLFNQLHQLGYSHVELESISNAYKLAVQLFTGRFRPSGKTFIAHLVGTASVLAQLRVSYKLVVAGLLHAAYSHGDFGAGQTGRSKAKQKQVVQAIGQEIEEYIARYTALQWNMAIIPIIHQQIDILDDIGRDVLLVRLANELEERLDLGILYCGDSKSQRYAERDRHLSEMAEKLGYPTLAAEFETVFKEIAAAELAREICNPTKQEYSTLVTPNSCQRKLPILFQQATAYQIYHLKALATHLLHLD</sequence>
<dbReference type="Proteomes" id="UP000757435">
    <property type="component" value="Unassembled WGS sequence"/>
</dbReference>
<name>A0A951QG02_9CYAN</name>
<proteinExistence type="predicted"/>
<dbReference type="EMBL" id="JAHHHD010000031">
    <property type="protein sequence ID" value="MBW4661155.1"/>
    <property type="molecule type" value="Genomic_DNA"/>
</dbReference>
<evidence type="ECO:0000259" key="1">
    <source>
        <dbReference type="Pfam" id="PF20680"/>
    </source>
</evidence>
<feature type="domain" description="DUF6817" evidence="1">
    <location>
        <begin position="41"/>
        <end position="118"/>
    </location>
</feature>
<evidence type="ECO:0000313" key="3">
    <source>
        <dbReference type="Proteomes" id="UP000757435"/>
    </source>
</evidence>
<dbReference type="AlphaFoldDB" id="A0A951QG02"/>
<accession>A0A951QG02</accession>
<reference evidence="2" key="2">
    <citation type="journal article" date="2022" name="Microbiol. Resour. Announc.">
        <title>Metagenome Sequencing to Explore Phylogenomics of Terrestrial Cyanobacteria.</title>
        <authorList>
            <person name="Ward R.D."/>
            <person name="Stajich J.E."/>
            <person name="Johansen J.R."/>
            <person name="Huntemann M."/>
            <person name="Clum A."/>
            <person name="Foster B."/>
            <person name="Foster B."/>
            <person name="Roux S."/>
            <person name="Palaniappan K."/>
            <person name="Varghese N."/>
            <person name="Mukherjee S."/>
            <person name="Reddy T.B.K."/>
            <person name="Daum C."/>
            <person name="Copeland A."/>
            <person name="Chen I.A."/>
            <person name="Ivanova N.N."/>
            <person name="Kyrpides N.C."/>
            <person name="Shapiro N."/>
            <person name="Eloe-Fadrosh E.A."/>
            <person name="Pietrasiak N."/>
        </authorList>
    </citation>
    <scope>NUCLEOTIDE SEQUENCE</scope>
    <source>
        <strain evidence="2">UHER 2000/2452</strain>
    </source>
</reference>
<dbReference type="InterPro" id="IPR049202">
    <property type="entry name" value="DUF6817"/>
</dbReference>
<protein>
    <recommendedName>
        <fullName evidence="1">DUF6817 domain-containing protein</fullName>
    </recommendedName>
</protein>
<reference evidence="2" key="1">
    <citation type="submission" date="2021-05" db="EMBL/GenBank/DDBJ databases">
        <authorList>
            <person name="Pietrasiak N."/>
            <person name="Ward R."/>
            <person name="Stajich J.E."/>
            <person name="Kurbessoian T."/>
        </authorList>
    </citation>
    <scope>NUCLEOTIDE SEQUENCE</scope>
    <source>
        <strain evidence="2">UHER 2000/2452</strain>
    </source>
</reference>
<dbReference type="Pfam" id="PF20680">
    <property type="entry name" value="DUF6817"/>
    <property type="match status" value="1"/>
</dbReference>
<gene>
    <name evidence="2" type="ORF">KME15_20965</name>
</gene>
<dbReference type="Gene3D" id="1.10.3210.10">
    <property type="entry name" value="Hypothetical protein af1432"/>
    <property type="match status" value="1"/>
</dbReference>
<dbReference type="SUPFAM" id="SSF109604">
    <property type="entry name" value="HD-domain/PDEase-like"/>
    <property type="match status" value="1"/>
</dbReference>
<organism evidence="2 3">
    <name type="scientific">Drouetiella hepatica Uher 2000/2452</name>
    <dbReference type="NCBI Taxonomy" id="904376"/>
    <lineage>
        <taxon>Bacteria</taxon>
        <taxon>Bacillati</taxon>
        <taxon>Cyanobacteriota</taxon>
        <taxon>Cyanophyceae</taxon>
        <taxon>Oculatellales</taxon>
        <taxon>Oculatellaceae</taxon>
        <taxon>Drouetiella</taxon>
    </lineage>
</organism>